<evidence type="ECO:0000256" key="6">
    <source>
        <dbReference type="ARBA" id="ARBA00022801"/>
    </source>
</evidence>
<dbReference type="InterPro" id="IPR014186">
    <property type="entry name" value="S-formylglutathione_hydrol"/>
</dbReference>
<dbReference type="CDD" id="cd00173">
    <property type="entry name" value="SH2"/>
    <property type="match status" value="2"/>
</dbReference>
<dbReference type="GO" id="GO:0046294">
    <property type="term" value="P:formaldehyde catabolic process"/>
    <property type="evidence" value="ECO:0007669"/>
    <property type="project" value="InterPro"/>
</dbReference>
<dbReference type="InterPro" id="IPR000980">
    <property type="entry name" value="SH2"/>
</dbReference>
<organism evidence="11 12">
    <name type="scientific">Angiostrongylus cantonensis</name>
    <name type="common">Rat lungworm</name>
    <dbReference type="NCBI Taxonomy" id="6313"/>
    <lineage>
        <taxon>Eukaryota</taxon>
        <taxon>Metazoa</taxon>
        <taxon>Ecdysozoa</taxon>
        <taxon>Nematoda</taxon>
        <taxon>Chromadorea</taxon>
        <taxon>Rhabditida</taxon>
        <taxon>Rhabditina</taxon>
        <taxon>Rhabditomorpha</taxon>
        <taxon>Strongyloidea</taxon>
        <taxon>Metastrongylidae</taxon>
        <taxon>Angiostrongylus</taxon>
    </lineage>
</organism>
<evidence type="ECO:0000313" key="11">
    <source>
        <dbReference type="Proteomes" id="UP000035642"/>
    </source>
</evidence>
<evidence type="ECO:0000256" key="5">
    <source>
        <dbReference type="ARBA" id="ARBA00022487"/>
    </source>
</evidence>
<feature type="region of interest" description="Disordered" evidence="9">
    <location>
        <begin position="1"/>
        <end position="34"/>
    </location>
</feature>
<dbReference type="EC" id="3.1.2.12" evidence="3"/>
<feature type="domain" description="SH2" evidence="10">
    <location>
        <begin position="47"/>
        <end position="133"/>
    </location>
</feature>
<dbReference type="GO" id="GO:0052689">
    <property type="term" value="F:carboxylic ester hydrolase activity"/>
    <property type="evidence" value="ECO:0007669"/>
    <property type="project" value="UniProtKB-KW"/>
</dbReference>
<keyword evidence="8" id="KW-0727">SH2 domain</keyword>
<dbReference type="PANTHER" id="PTHR10061:SF0">
    <property type="entry name" value="S-FORMYLGLUTATHIONE HYDROLASE"/>
    <property type="match status" value="1"/>
</dbReference>
<reference evidence="11" key="1">
    <citation type="submission" date="2012-09" db="EMBL/GenBank/DDBJ databases">
        <authorList>
            <person name="Martin A.A."/>
        </authorList>
    </citation>
    <scope>NUCLEOTIDE SEQUENCE</scope>
</reference>
<dbReference type="STRING" id="6313.A0A0K0CZJ8"/>
<dbReference type="InterPro" id="IPR029058">
    <property type="entry name" value="AB_hydrolase_fold"/>
</dbReference>
<dbReference type="PROSITE" id="PS50001">
    <property type="entry name" value="SH2"/>
    <property type="match status" value="2"/>
</dbReference>
<dbReference type="GO" id="GO:0005829">
    <property type="term" value="C:cytosol"/>
    <property type="evidence" value="ECO:0007669"/>
    <property type="project" value="TreeGrafter"/>
</dbReference>
<dbReference type="InterPro" id="IPR000801">
    <property type="entry name" value="Esterase-like"/>
</dbReference>
<dbReference type="Pfam" id="PF00756">
    <property type="entry name" value="Esterase"/>
    <property type="match status" value="1"/>
</dbReference>
<dbReference type="InterPro" id="IPR036860">
    <property type="entry name" value="SH2_dom_sf"/>
</dbReference>
<proteinExistence type="inferred from homology"/>
<sequence length="962" mass="106560">MLPTNEIATPLCPDDHDDSSMQQSTSSSSSRLQVKLATPPDCTGRPWYHGEISQAEAEVLLEDAKPGRFLVRKAGPTRYFLSCVTDNHLILHLPIHQLGRFFYLNAGKYATLSEAVRHHCKMVDVAEPIHAPLENLAKSAMQVHHNAHARRFLSLSNCEDLGSKDELSTSRGDVITEIHPLEKCYILARNERTGQTGYMSAKTLDPILSESSVVHRLTYFHSVVATDELKTLTRVGAGAFLVRSSSQGADAFALLVNTRNKIEKFLIRGSTEGSDGFFLAGRRFPSLQHIIDRYCVHPIANNVRLTHAVLSSESSSRLPTEDQHSVAVVPGTTSTSEWSPNVTCIEATDDYFNHNCASNTVAAVQALRKSREEKAWKPCWLTLCDDPNDGCELLITDTESSSKIRLVLDLTYCVMYLLDDSVFTREGCMFFSQTDIDLPGVYLCFRPTHVLIKWLELLRPRVLGLRVGTIPGLGVKFDAPKLSTLAILQLHINKYRSESLKQDGFYSAYGMICGIKVCNTPIVAASVAKGGPPSVIFDCSFLLPLLPPENGTLQFSVLSHTCGGKKGRPLGVSALLSLPDSLPYSDSPELGFTFHATRYRFRVLPQEQYTPLLEYLSDETVSLFDWASEALSMQQRSLLCWSIVSLLLSSRDELLHLISRLLRRVLAVSSAENVMRQDSFTTTLLTQTLRIAGRSELEDAFDAIGVANLKLLQPTEVDHIVAVLDKLVSPTSLVCDLLIVVAQLAGERFPDEPHLVRRVLSTVYILRFANPLLISYMNGNPVSQQLAKAVQSAANTAAAASQRVEDVTVGSQCLRALFERIRVSEVTMLAELVSSVRCFQGQQNVYKHRSDVLNCVMHFGAYIPDHGAGDHLPGLFYLSGLTCTHANFMEKSGFQKYASEYGIIVVHPDTSPRGVDLPGDSDSWDFGKGNIVVYSNFYRCEFVVFSLSNREVVKQHTFTSIQ</sequence>
<dbReference type="AlphaFoldDB" id="A0A0K0CZJ8"/>
<evidence type="ECO:0000256" key="1">
    <source>
        <dbReference type="ARBA" id="ARBA00002608"/>
    </source>
</evidence>
<dbReference type="SUPFAM" id="SSF53474">
    <property type="entry name" value="alpha/beta-Hydrolases"/>
    <property type="match status" value="1"/>
</dbReference>
<feature type="domain" description="SH2" evidence="10">
    <location>
        <begin position="219"/>
        <end position="309"/>
    </location>
</feature>
<dbReference type="Gene3D" id="3.40.50.1820">
    <property type="entry name" value="alpha/beta hydrolase"/>
    <property type="match status" value="1"/>
</dbReference>
<keyword evidence="11" id="KW-1185">Reference proteome</keyword>
<accession>A0A0K0CZJ8</accession>
<dbReference type="SUPFAM" id="SSF55550">
    <property type="entry name" value="SH2 domain"/>
    <property type="match status" value="2"/>
</dbReference>
<evidence type="ECO:0000256" key="9">
    <source>
        <dbReference type="SAM" id="MobiDB-lite"/>
    </source>
</evidence>
<protein>
    <recommendedName>
        <fullName evidence="4">S-formylglutathione hydrolase</fullName>
        <ecNumber evidence="3">3.1.2.12</ecNumber>
    </recommendedName>
    <alternativeName>
        <fullName evidence="7">Esterase D</fullName>
    </alternativeName>
</protein>
<dbReference type="GO" id="GO:0018738">
    <property type="term" value="F:S-formylglutathione hydrolase activity"/>
    <property type="evidence" value="ECO:0007669"/>
    <property type="project" value="UniProtKB-EC"/>
</dbReference>
<evidence type="ECO:0000256" key="7">
    <source>
        <dbReference type="ARBA" id="ARBA00032082"/>
    </source>
</evidence>
<dbReference type="SMART" id="SM00252">
    <property type="entry name" value="SH2"/>
    <property type="match status" value="2"/>
</dbReference>
<evidence type="ECO:0000256" key="8">
    <source>
        <dbReference type="PROSITE-ProRule" id="PRU00191"/>
    </source>
</evidence>
<dbReference type="WBParaSite" id="ACAC_0000315801-mRNA-1">
    <property type="protein sequence ID" value="ACAC_0000315801-mRNA-1"/>
    <property type="gene ID" value="ACAC_0000315801"/>
</dbReference>
<evidence type="ECO:0000259" key="10">
    <source>
        <dbReference type="PROSITE" id="PS50001"/>
    </source>
</evidence>
<dbReference type="Gene3D" id="3.30.505.10">
    <property type="entry name" value="SH2 domain"/>
    <property type="match status" value="2"/>
</dbReference>
<reference evidence="12" key="2">
    <citation type="submission" date="2016-04" db="UniProtKB">
        <authorList>
            <consortium name="WormBaseParasite"/>
        </authorList>
    </citation>
    <scope>IDENTIFICATION</scope>
</reference>
<evidence type="ECO:0000313" key="12">
    <source>
        <dbReference type="WBParaSite" id="ACAC_0000315801-mRNA-1"/>
    </source>
</evidence>
<evidence type="ECO:0000256" key="2">
    <source>
        <dbReference type="ARBA" id="ARBA00005622"/>
    </source>
</evidence>
<evidence type="ECO:0000256" key="4">
    <source>
        <dbReference type="ARBA" id="ARBA00016774"/>
    </source>
</evidence>
<keyword evidence="6" id="KW-0378">Hydrolase</keyword>
<dbReference type="Proteomes" id="UP000035642">
    <property type="component" value="Unassembled WGS sequence"/>
</dbReference>
<keyword evidence="5" id="KW-0719">Serine esterase</keyword>
<comment type="similarity">
    <text evidence="2">Belongs to the esterase D family.</text>
</comment>
<dbReference type="Pfam" id="PF00017">
    <property type="entry name" value="SH2"/>
    <property type="match status" value="2"/>
</dbReference>
<comment type="function">
    <text evidence="1">Serine hydrolase involved in the detoxification of formaldehyde.</text>
</comment>
<dbReference type="PANTHER" id="PTHR10061">
    <property type="entry name" value="S-FORMYLGLUTATHIONE HYDROLASE"/>
    <property type="match status" value="1"/>
</dbReference>
<feature type="compositionally biased region" description="Low complexity" evidence="9">
    <location>
        <begin position="20"/>
        <end position="30"/>
    </location>
</feature>
<dbReference type="InterPro" id="IPR008936">
    <property type="entry name" value="Rho_GTPase_activation_prot"/>
</dbReference>
<name>A0A0K0CZJ8_ANGCA</name>
<dbReference type="SUPFAM" id="SSF48350">
    <property type="entry name" value="GTPase activation domain, GAP"/>
    <property type="match status" value="1"/>
</dbReference>
<evidence type="ECO:0000256" key="3">
    <source>
        <dbReference type="ARBA" id="ARBA00012479"/>
    </source>
</evidence>